<dbReference type="SUPFAM" id="SSF52374">
    <property type="entry name" value="Nucleotidylyl transferase"/>
    <property type="match status" value="1"/>
</dbReference>
<reference evidence="13 14" key="1">
    <citation type="journal article" date="2023" name="Commun. Biol.">
        <title>Genome analysis of Parmales, the sister group of diatoms, reveals the evolutionary specialization of diatoms from phago-mixotrophs to photoautotrophs.</title>
        <authorList>
            <person name="Ban H."/>
            <person name="Sato S."/>
            <person name="Yoshikawa S."/>
            <person name="Yamada K."/>
            <person name="Nakamura Y."/>
            <person name="Ichinomiya M."/>
            <person name="Sato N."/>
            <person name="Blanc-Mathieu R."/>
            <person name="Endo H."/>
            <person name="Kuwata A."/>
            <person name="Ogata H."/>
        </authorList>
    </citation>
    <scope>NUCLEOTIDE SEQUENCE [LARGE SCALE GENOMIC DNA]</scope>
</reference>
<evidence type="ECO:0000256" key="6">
    <source>
        <dbReference type="ARBA" id="ARBA00023098"/>
    </source>
</evidence>
<keyword evidence="3" id="KW-0444">Lipid biosynthesis</keyword>
<evidence type="ECO:0000256" key="3">
    <source>
        <dbReference type="ARBA" id="ARBA00022516"/>
    </source>
</evidence>
<dbReference type="InterPro" id="IPR014729">
    <property type="entry name" value="Rossmann-like_a/b/a_fold"/>
</dbReference>
<evidence type="ECO:0000313" key="13">
    <source>
        <dbReference type="EMBL" id="GMI51423.1"/>
    </source>
</evidence>
<dbReference type="EC" id="2.7.7.14" evidence="10"/>
<comment type="pathway">
    <text evidence="1">Lipid metabolism.</text>
</comment>
<evidence type="ECO:0000256" key="11">
    <source>
        <dbReference type="ARBA" id="ARBA00031473"/>
    </source>
</evidence>
<keyword evidence="5" id="KW-0548">Nucleotidyltransferase</keyword>
<sequence length="170" mass="18680">MDGAFDMMHYGHMNAFRQGAALGTQLVVGVNSDESIKKCKGAPVMNDQERLTAVEGCKFVDEVVPGCPYVMSAEYLEYVIDQYNIDYVVHGDDPCIVDGKDVYEAAKKAGRYQSIPRTEGVSTTDIVGRMLLMTKDHHKNDDDISSFAANSDPAERGIVASQSKFLTTSR</sequence>
<evidence type="ECO:0000256" key="4">
    <source>
        <dbReference type="ARBA" id="ARBA00022679"/>
    </source>
</evidence>
<accession>A0ABQ6N939</accession>
<dbReference type="Gene3D" id="3.40.50.620">
    <property type="entry name" value="HUPs"/>
    <property type="match status" value="1"/>
</dbReference>
<evidence type="ECO:0000259" key="12">
    <source>
        <dbReference type="Pfam" id="PF01467"/>
    </source>
</evidence>
<comment type="pathway">
    <text evidence="9">Phospholipid metabolism; phosphatidylethanolamine biosynthesis; phosphatidylethanolamine from ethanolamine: step 2/3.</text>
</comment>
<evidence type="ECO:0000256" key="8">
    <source>
        <dbReference type="ARBA" id="ARBA00023264"/>
    </source>
</evidence>
<dbReference type="PANTHER" id="PTHR45780">
    <property type="entry name" value="ETHANOLAMINE-PHOSPHATE CYTIDYLYLTRANSFERASE"/>
    <property type="match status" value="1"/>
</dbReference>
<comment type="caution">
    <text evidence="13">The sequence shown here is derived from an EMBL/GenBank/DDBJ whole genome shotgun (WGS) entry which is preliminary data.</text>
</comment>
<evidence type="ECO:0000256" key="10">
    <source>
        <dbReference type="ARBA" id="ARBA00024221"/>
    </source>
</evidence>
<dbReference type="InterPro" id="IPR041723">
    <property type="entry name" value="CCT"/>
</dbReference>
<dbReference type="InterPro" id="IPR044608">
    <property type="entry name" value="Ect1/PCYT2"/>
</dbReference>
<evidence type="ECO:0000256" key="7">
    <source>
        <dbReference type="ARBA" id="ARBA00023209"/>
    </source>
</evidence>
<keyword evidence="8" id="KW-1208">Phospholipid metabolism</keyword>
<feature type="non-terminal residue" evidence="13">
    <location>
        <position position="170"/>
    </location>
</feature>
<evidence type="ECO:0000256" key="2">
    <source>
        <dbReference type="ARBA" id="ARBA00010101"/>
    </source>
</evidence>
<organism evidence="13 14">
    <name type="scientific">Tetraparma gracilis</name>
    <dbReference type="NCBI Taxonomy" id="2962635"/>
    <lineage>
        <taxon>Eukaryota</taxon>
        <taxon>Sar</taxon>
        <taxon>Stramenopiles</taxon>
        <taxon>Ochrophyta</taxon>
        <taxon>Bolidophyceae</taxon>
        <taxon>Parmales</taxon>
        <taxon>Triparmaceae</taxon>
        <taxon>Tetraparma</taxon>
    </lineage>
</organism>
<evidence type="ECO:0000256" key="1">
    <source>
        <dbReference type="ARBA" id="ARBA00005189"/>
    </source>
</evidence>
<proteinExistence type="inferred from homology"/>
<feature type="domain" description="Cytidyltransferase-like" evidence="12">
    <location>
        <begin position="2"/>
        <end position="128"/>
    </location>
</feature>
<keyword evidence="7" id="KW-0594">Phospholipid biosynthesis</keyword>
<dbReference type="Proteomes" id="UP001165060">
    <property type="component" value="Unassembled WGS sequence"/>
</dbReference>
<evidence type="ECO:0000256" key="9">
    <source>
        <dbReference type="ARBA" id="ARBA00024191"/>
    </source>
</evidence>
<dbReference type="CDD" id="cd02174">
    <property type="entry name" value="CCT"/>
    <property type="match status" value="1"/>
</dbReference>
<evidence type="ECO:0000313" key="14">
    <source>
        <dbReference type="Proteomes" id="UP001165060"/>
    </source>
</evidence>
<protein>
    <recommendedName>
        <fullName evidence="10">ethanolamine-phosphate cytidylyltransferase</fullName>
        <ecNumber evidence="10">2.7.7.14</ecNumber>
    </recommendedName>
    <alternativeName>
        <fullName evidence="11">CTP:phosphoethanolamine cytidylyltransferase</fullName>
    </alternativeName>
</protein>
<dbReference type="PANTHER" id="PTHR45780:SF2">
    <property type="entry name" value="ETHANOLAMINE-PHOSPHATE CYTIDYLYLTRANSFERASE"/>
    <property type="match status" value="1"/>
</dbReference>
<dbReference type="NCBIfam" id="TIGR00125">
    <property type="entry name" value="cyt_tran_rel"/>
    <property type="match status" value="1"/>
</dbReference>
<name>A0ABQ6N939_9STRA</name>
<dbReference type="Pfam" id="PF01467">
    <property type="entry name" value="CTP_transf_like"/>
    <property type="match status" value="1"/>
</dbReference>
<keyword evidence="4" id="KW-0808">Transferase</keyword>
<gene>
    <name evidence="13" type="ORF">TeGR_g5653</name>
</gene>
<evidence type="ECO:0000256" key="5">
    <source>
        <dbReference type="ARBA" id="ARBA00022695"/>
    </source>
</evidence>
<comment type="similarity">
    <text evidence="2">Belongs to the cytidylyltransferase family.</text>
</comment>
<keyword evidence="6" id="KW-0443">Lipid metabolism</keyword>
<dbReference type="EMBL" id="BRYB01006186">
    <property type="protein sequence ID" value="GMI51423.1"/>
    <property type="molecule type" value="Genomic_DNA"/>
</dbReference>
<dbReference type="InterPro" id="IPR004821">
    <property type="entry name" value="Cyt_trans-like"/>
</dbReference>
<keyword evidence="14" id="KW-1185">Reference proteome</keyword>